<dbReference type="CDD" id="cd14008">
    <property type="entry name" value="STKc_LKB1_CaMKK"/>
    <property type="match status" value="1"/>
</dbReference>
<dbReference type="Gene3D" id="1.10.510.10">
    <property type="entry name" value="Transferase(Phosphotransferase) domain 1"/>
    <property type="match status" value="1"/>
</dbReference>
<comment type="similarity">
    <text evidence="4">Belongs to the protein kinase superfamily.</text>
</comment>
<comment type="caution">
    <text evidence="7">The sequence shown here is derived from an EMBL/GenBank/DDBJ whole genome shotgun (WGS) entry which is preliminary data.</text>
</comment>
<keyword evidence="4" id="KW-0723">Serine/threonine-protein kinase</keyword>
<name>A0ABR2L5E9_9EUKA</name>
<evidence type="ECO:0000256" key="5">
    <source>
        <dbReference type="SAM" id="MobiDB-lite"/>
    </source>
</evidence>
<dbReference type="InterPro" id="IPR017441">
    <property type="entry name" value="Protein_kinase_ATP_BS"/>
</dbReference>
<feature type="domain" description="Protein kinase" evidence="6">
    <location>
        <begin position="65"/>
        <end position="335"/>
    </location>
</feature>
<dbReference type="PANTHER" id="PTHR24346:SF77">
    <property type="entry name" value="SERINE THREONINE PROTEIN KINASE"/>
    <property type="match status" value="1"/>
</dbReference>
<dbReference type="PROSITE" id="PS00108">
    <property type="entry name" value="PROTEIN_KINASE_ST"/>
    <property type="match status" value="1"/>
</dbReference>
<protein>
    <recommendedName>
        <fullName evidence="6">Protein kinase domain-containing protein</fullName>
    </recommendedName>
</protein>
<keyword evidence="1 3" id="KW-0547">Nucleotide-binding</keyword>
<keyword evidence="8" id="KW-1185">Reference proteome</keyword>
<dbReference type="PROSITE" id="PS00107">
    <property type="entry name" value="PROTEIN_KINASE_ATP"/>
    <property type="match status" value="1"/>
</dbReference>
<evidence type="ECO:0000313" key="8">
    <source>
        <dbReference type="Proteomes" id="UP001470230"/>
    </source>
</evidence>
<dbReference type="SMART" id="SM00220">
    <property type="entry name" value="S_TKc"/>
    <property type="match status" value="1"/>
</dbReference>
<dbReference type="Pfam" id="PF00069">
    <property type="entry name" value="Pkinase"/>
    <property type="match status" value="1"/>
</dbReference>
<sequence length="358" mass="40707">MGACNSSSTRVQGKPNSHQSPKVDNDKDQNQEKEQNQEEEENKEIIYPNFSAFLQANENPQIYEWQFLEEIGKGAMSHVFLTKNSESGDIFAAKVYDKSKLLKQNLGTTETMLDQVDNEIDIMAKCQNSYVLSLTEAIEDDTTSSLIIIMPYASGSLQSLLDEKSIDDDRLAICFHQTAEALRYLHSKNIIHRDIKPDNILVFGENYFVLSDFSVSMELESEDMLLEDTKGSPAFLSPEECSGEKFNGKPADVWAYGITLYSSLFGRLPFQLDSDQNCSIANTVLHVTQMLSEQNLEFPPERPIPKEVKDLLMGTLDKDPSKRLTFEQIVQNEWFKDAWEVDKMIQNPIEEEDLNEKG</sequence>
<feature type="binding site" evidence="3">
    <location>
        <position position="94"/>
    </location>
    <ligand>
        <name>ATP</name>
        <dbReference type="ChEBI" id="CHEBI:30616"/>
    </ligand>
</feature>
<evidence type="ECO:0000256" key="3">
    <source>
        <dbReference type="PROSITE-ProRule" id="PRU10141"/>
    </source>
</evidence>
<evidence type="ECO:0000259" key="6">
    <source>
        <dbReference type="PROSITE" id="PS50011"/>
    </source>
</evidence>
<keyword evidence="4" id="KW-0418">Kinase</keyword>
<evidence type="ECO:0000256" key="4">
    <source>
        <dbReference type="RuleBase" id="RU000304"/>
    </source>
</evidence>
<dbReference type="InterPro" id="IPR008271">
    <property type="entry name" value="Ser/Thr_kinase_AS"/>
</dbReference>
<feature type="region of interest" description="Disordered" evidence="5">
    <location>
        <begin position="1"/>
        <end position="44"/>
    </location>
</feature>
<dbReference type="PANTHER" id="PTHR24346">
    <property type="entry name" value="MAP/MICROTUBULE AFFINITY-REGULATING KINASE"/>
    <property type="match status" value="1"/>
</dbReference>
<gene>
    <name evidence="7" type="ORF">M9Y10_000878</name>
</gene>
<dbReference type="Proteomes" id="UP001470230">
    <property type="component" value="Unassembled WGS sequence"/>
</dbReference>
<accession>A0ABR2L5E9</accession>
<reference evidence="7 8" key="1">
    <citation type="submission" date="2024-04" db="EMBL/GenBank/DDBJ databases">
        <title>Tritrichomonas musculus Genome.</title>
        <authorList>
            <person name="Alves-Ferreira E."/>
            <person name="Grigg M."/>
            <person name="Lorenzi H."/>
            <person name="Galac M."/>
        </authorList>
    </citation>
    <scope>NUCLEOTIDE SEQUENCE [LARGE SCALE GENOMIC DNA]</scope>
    <source>
        <strain evidence="7 8">EAF2021</strain>
    </source>
</reference>
<dbReference type="SUPFAM" id="SSF56112">
    <property type="entry name" value="Protein kinase-like (PK-like)"/>
    <property type="match status" value="1"/>
</dbReference>
<keyword evidence="2 3" id="KW-0067">ATP-binding</keyword>
<proteinExistence type="inferred from homology"/>
<dbReference type="PROSITE" id="PS50011">
    <property type="entry name" value="PROTEIN_KINASE_DOM"/>
    <property type="match status" value="1"/>
</dbReference>
<evidence type="ECO:0000313" key="7">
    <source>
        <dbReference type="EMBL" id="KAK8898586.1"/>
    </source>
</evidence>
<dbReference type="InterPro" id="IPR011009">
    <property type="entry name" value="Kinase-like_dom_sf"/>
</dbReference>
<feature type="compositionally biased region" description="Basic and acidic residues" evidence="5">
    <location>
        <begin position="21"/>
        <end position="36"/>
    </location>
</feature>
<dbReference type="EMBL" id="JAPFFF010000001">
    <property type="protein sequence ID" value="KAK8898586.1"/>
    <property type="molecule type" value="Genomic_DNA"/>
</dbReference>
<keyword evidence="4" id="KW-0808">Transferase</keyword>
<feature type="compositionally biased region" description="Polar residues" evidence="5">
    <location>
        <begin position="1"/>
        <end position="20"/>
    </location>
</feature>
<evidence type="ECO:0000256" key="2">
    <source>
        <dbReference type="ARBA" id="ARBA00022840"/>
    </source>
</evidence>
<dbReference type="InterPro" id="IPR000719">
    <property type="entry name" value="Prot_kinase_dom"/>
</dbReference>
<organism evidence="7 8">
    <name type="scientific">Tritrichomonas musculus</name>
    <dbReference type="NCBI Taxonomy" id="1915356"/>
    <lineage>
        <taxon>Eukaryota</taxon>
        <taxon>Metamonada</taxon>
        <taxon>Parabasalia</taxon>
        <taxon>Tritrichomonadida</taxon>
        <taxon>Tritrichomonadidae</taxon>
        <taxon>Tritrichomonas</taxon>
    </lineage>
</organism>
<evidence type="ECO:0000256" key="1">
    <source>
        <dbReference type="ARBA" id="ARBA00022741"/>
    </source>
</evidence>